<evidence type="ECO:0000313" key="2">
    <source>
        <dbReference type="EMBL" id="ADB41378.1"/>
    </source>
</evidence>
<dbReference type="PANTHER" id="PTHR36966:SF1">
    <property type="entry name" value="REP-ASSOCIATED TYROSINE TRANSPOSASE"/>
    <property type="match status" value="1"/>
</dbReference>
<evidence type="ECO:0000313" key="3">
    <source>
        <dbReference type="Proteomes" id="UP000002028"/>
    </source>
</evidence>
<dbReference type="InterPro" id="IPR036515">
    <property type="entry name" value="Transposase_17_sf"/>
</dbReference>
<sequence>MKIEYARNLPHLQYVGATFFVTFCLKGSLPAAVVQQLIAERDRAIKVLKEKNTEGFSEEVYKEQKRYFARIERTLDSGQYGHDWLKEPAVAEIVSKRLRDADGTGYELLAYCIMPNHVHLVVDSAIQLDTLQPEEEVSSANYRQLYQTLKVIKGGSAFEANKLLWRTGPFWQPESYDHYVRDPDELKRIINYTLQNPVKAGLVNDWQDWPYTYLSERV</sequence>
<dbReference type="RefSeq" id="WP_012929874.1">
    <property type="nucleotide sequence ID" value="NC_013730.1"/>
</dbReference>
<dbReference type="EMBL" id="CP001769">
    <property type="protein sequence ID" value="ADB41378.1"/>
    <property type="molecule type" value="Genomic_DNA"/>
</dbReference>
<dbReference type="SMART" id="SM01321">
    <property type="entry name" value="Y1_Tnp"/>
    <property type="match status" value="1"/>
</dbReference>
<dbReference type="PANTHER" id="PTHR36966">
    <property type="entry name" value="REP-ASSOCIATED TYROSINE TRANSPOSASE"/>
    <property type="match status" value="1"/>
</dbReference>
<accession>D2QF34</accession>
<dbReference type="HOGENOM" id="CLU_092744_0_0_10"/>
<dbReference type="eggNOG" id="COG1943">
    <property type="taxonomic scope" value="Bacteria"/>
</dbReference>
<dbReference type="STRING" id="504472.Slin_5411"/>
<evidence type="ECO:0000259" key="1">
    <source>
        <dbReference type="SMART" id="SM01321"/>
    </source>
</evidence>
<organism evidence="2 3">
    <name type="scientific">Spirosoma linguale (strain ATCC 33905 / DSM 74 / LMG 10896 / Claus 1)</name>
    <dbReference type="NCBI Taxonomy" id="504472"/>
    <lineage>
        <taxon>Bacteria</taxon>
        <taxon>Pseudomonadati</taxon>
        <taxon>Bacteroidota</taxon>
        <taxon>Cytophagia</taxon>
        <taxon>Cytophagales</taxon>
        <taxon>Cytophagaceae</taxon>
        <taxon>Spirosoma</taxon>
    </lineage>
</organism>
<dbReference type="InterPro" id="IPR002686">
    <property type="entry name" value="Transposase_17"/>
</dbReference>
<dbReference type="SUPFAM" id="SSF143422">
    <property type="entry name" value="Transposase IS200-like"/>
    <property type="match status" value="1"/>
</dbReference>
<name>D2QF34_SPILD</name>
<protein>
    <recommendedName>
        <fullName evidence="1">Transposase IS200-like domain-containing protein</fullName>
    </recommendedName>
</protein>
<dbReference type="Gene3D" id="3.30.70.1290">
    <property type="entry name" value="Transposase IS200-like"/>
    <property type="match status" value="1"/>
</dbReference>
<reference evidence="2 3" key="1">
    <citation type="journal article" date="2010" name="Stand. Genomic Sci.">
        <title>Complete genome sequence of Spirosoma linguale type strain (1).</title>
        <authorList>
            <person name="Lail K."/>
            <person name="Sikorski J."/>
            <person name="Saunders E."/>
            <person name="Lapidus A."/>
            <person name="Glavina Del Rio T."/>
            <person name="Copeland A."/>
            <person name="Tice H."/>
            <person name="Cheng J.-F."/>
            <person name="Lucas S."/>
            <person name="Nolan M."/>
            <person name="Bruce D."/>
            <person name="Goodwin L."/>
            <person name="Pitluck S."/>
            <person name="Ivanova N."/>
            <person name="Mavromatis K."/>
            <person name="Ovchinnikova G."/>
            <person name="Pati A."/>
            <person name="Chen A."/>
            <person name="Palaniappan K."/>
            <person name="Land M."/>
            <person name="Hauser L."/>
            <person name="Chang Y.-J."/>
            <person name="Jeffries C.D."/>
            <person name="Chain P."/>
            <person name="Brettin T."/>
            <person name="Detter J.C."/>
            <person name="Schuetze A."/>
            <person name="Rohde M."/>
            <person name="Tindall B.J."/>
            <person name="Goeker M."/>
            <person name="Bristow J."/>
            <person name="Eisen J.A."/>
            <person name="Markowitz V."/>
            <person name="Hugenholtz P."/>
            <person name="Kyrpides N.C."/>
            <person name="Klenk H.-P."/>
            <person name="Chen F."/>
        </authorList>
    </citation>
    <scope>NUCLEOTIDE SEQUENCE [LARGE SCALE GENOMIC DNA]</scope>
    <source>
        <strain evidence="3">ATCC 33905 / DSM 74 / LMG 10896 / Claus 1</strain>
    </source>
</reference>
<dbReference type="KEGG" id="sli:Slin_5411"/>
<gene>
    <name evidence="2" type="ordered locus">Slin_5411</name>
</gene>
<dbReference type="InterPro" id="IPR052715">
    <property type="entry name" value="RAYT_transposase"/>
</dbReference>
<dbReference type="GO" id="GO:0043565">
    <property type="term" value="F:sequence-specific DNA binding"/>
    <property type="evidence" value="ECO:0007669"/>
    <property type="project" value="TreeGrafter"/>
</dbReference>
<keyword evidence="3" id="KW-1185">Reference proteome</keyword>
<dbReference type="GO" id="GO:0004803">
    <property type="term" value="F:transposase activity"/>
    <property type="evidence" value="ECO:0007669"/>
    <property type="project" value="InterPro"/>
</dbReference>
<dbReference type="AlphaFoldDB" id="D2QF34"/>
<proteinExistence type="predicted"/>
<feature type="domain" description="Transposase IS200-like" evidence="1">
    <location>
        <begin position="14"/>
        <end position="196"/>
    </location>
</feature>
<dbReference type="GO" id="GO:0006313">
    <property type="term" value="P:DNA transposition"/>
    <property type="evidence" value="ECO:0007669"/>
    <property type="project" value="InterPro"/>
</dbReference>
<dbReference type="Proteomes" id="UP000002028">
    <property type="component" value="Chromosome"/>
</dbReference>